<keyword evidence="6 10" id="KW-0460">Magnesium</keyword>
<dbReference type="CDD" id="cd00515">
    <property type="entry name" value="HAM1"/>
    <property type="match status" value="1"/>
</dbReference>
<evidence type="ECO:0000256" key="10">
    <source>
        <dbReference type="HAMAP-Rule" id="MF_01405"/>
    </source>
</evidence>
<dbReference type="EC" id="3.6.1.66" evidence="10"/>
<feature type="binding site" evidence="10">
    <location>
        <begin position="152"/>
        <end position="155"/>
    </location>
    <ligand>
        <name>substrate</name>
    </ligand>
</feature>
<dbReference type="AlphaFoldDB" id="A0A926EL48"/>
<evidence type="ECO:0000256" key="6">
    <source>
        <dbReference type="ARBA" id="ARBA00022842"/>
    </source>
</evidence>
<keyword evidence="7 10" id="KW-0546">Nucleotide metabolism</keyword>
<feature type="binding site" evidence="10">
    <location>
        <position position="40"/>
    </location>
    <ligand>
        <name>Mg(2+)</name>
        <dbReference type="ChEBI" id="CHEBI:18420"/>
    </ligand>
</feature>
<feature type="binding site" evidence="10">
    <location>
        <begin position="178"/>
        <end position="179"/>
    </location>
    <ligand>
        <name>substrate</name>
    </ligand>
</feature>
<dbReference type="Gene3D" id="3.90.950.10">
    <property type="match status" value="1"/>
</dbReference>
<dbReference type="EMBL" id="JACRTD010000001">
    <property type="protein sequence ID" value="MBC8584375.1"/>
    <property type="molecule type" value="Genomic_DNA"/>
</dbReference>
<dbReference type="GO" id="GO:0036220">
    <property type="term" value="F:ITP diphosphatase activity"/>
    <property type="evidence" value="ECO:0007669"/>
    <property type="project" value="UniProtKB-UniRule"/>
</dbReference>
<dbReference type="PANTHER" id="PTHR11067">
    <property type="entry name" value="INOSINE TRIPHOSPHATE PYROPHOSPHATASE/HAM1 PROTEIN"/>
    <property type="match status" value="1"/>
</dbReference>
<keyword evidence="3 10" id="KW-0479">Metal-binding</keyword>
<feature type="binding site" evidence="10">
    <location>
        <position position="173"/>
    </location>
    <ligand>
        <name>substrate</name>
    </ligand>
</feature>
<evidence type="ECO:0000256" key="1">
    <source>
        <dbReference type="ARBA" id="ARBA00008023"/>
    </source>
</evidence>
<comment type="catalytic activity">
    <reaction evidence="9 10">
        <text>XTP + H2O = XMP + diphosphate + H(+)</text>
        <dbReference type="Rhea" id="RHEA:28610"/>
        <dbReference type="ChEBI" id="CHEBI:15377"/>
        <dbReference type="ChEBI" id="CHEBI:15378"/>
        <dbReference type="ChEBI" id="CHEBI:33019"/>
        <dbReference type="ChEBI" id="CHEBI:57464"/>
        <dbReference type="ChEBI" id="CHEBI:61314"/>
        <dbReference type="EC" id="3.6.1.66"/>
    </reaction>
</comment>
<dbReference type="RefSeq" id="WP_262394197.1">
    <property type="nucleotide sequence ID" value="NZ_JACRTD010000001.1"/>
</dbReference>
<dbReference type="SUPFAM" id="SSF52972">
    <property type="entry name" value="ITPase-like"/>
    <property type="match status" value="1"/>
</dbReference>
<evidence type="ECO:0000256" key="11">
    <source>
        <dbReference type="RuleBase" id="RU003781"/>
    </source>
</evidence>
<comment type="catalytic activity">
    <reaction evidence="10">
        <text>ITP + H2O = IMP + diphosphate + H(+)</text>
        <dbReference type="Rhea" id="RHEA:29399"/>
        <dbReference type="ChEBI" id="CHEBI:15377"/>
        <dbReference type="ChEBI" id="CHEBI:15378"/>
        <dbReference type="ChEBI" id="CHEBI:33019"/>
        <dbReference type="ChEBI" id="CHEBI:58053"/>
        <dbReference type="ChEBI" id="CHEBI:61402"/>
        <dbReference type="EC" id="3.6.1.66"/>
    </reaction>
</comment>
<dbReference type="PANTHER" id="PTHR11067:SF9">
    <property type="entry name" value="INOSINE TRIPHOSPHATE PYROPHOSPHATASE"/>
    <property type="match status" value="1"/>
</dbReference>
<dbReference type="GO" id="GO:0036222">
    <property type="term" value="F:XTP diphosphatase activity"/>
    <property type="evidence" value="ECO:0007669"/>
    <property type="project" value="UniProtKB-UniRule"/>
</dbReference>
<accession>A0A926EL48</accession>
<evidence type="ECO:0000256" key="2">
    <source>
        <dbReference type="ARBA" id="ARBA00011738"/>
    </source>
</evidence>
<dbReference type="GO" id="GO:0017111">
    <property type="term" value="F:ribonucleoside triphosphate phosphatase activity"/>
    <property type="evidence" value="ECO:0007669"/>
    <property type="project" value="InterPro"/>
</dbReference>
<gene>
    <name evidence="12" type="primary">rdgB</name>
    <name evidence="12" type="ORF">H8705_02100</name>
</gene>
<comment type="function">
    <text evidence="10">Pyrophosphatase that catalyzes the hydrolysis of nucleoside triphosphates to their monophosphate derivatives, with a high preference for the non-canonical purine nucleotides XTP (xanthosine triphosphate), dITP (deoxyinosine triphosphate) and ITP. Seems to function as a house-cleaning enzyme that removes non-canonical purine nucleotides from the nucleotide pool, thus preventing their incorporation into DNA/RNA and avoiding chromosomal lesions.</text>
</comment>
<organism evidence="12 13">
    <name type="scientific">Youxingia wuxianensis</name>
    <dbReference type="NCBI Taxonomy" id="2763678"/>
    <lineage>
        <taxon>Bacteria</taxon>
        <taxon>Bacillati</taxon>
        <taxon>Bacillota</taxon>
        <taxon>Clostridia</taxon>
        <taxon>Eubacteriales</taxon>
        <taxon>Oscillospiraceae</taxon>
        <taxon>Youxingia</taxon>
    </lineage>
</organism>
<keyword evidence="4 10" id="KW-0547">Nucleotide-binding</keyword>
<dbReference type="NCBIfam" id="TIGR00042">
    <property type="entry name" value="RdgB/HAM1 family non-canonical purine NTP pyrophosphatase"/>
    <property type="match status" value="1"/>
</dbReference>
<comment type="subunit">
    <text evidence="2 10">Homodimer.</text>
</comment>
<keyword evidence="5 10" id="KW-0378">Hydrolase</keyword>
<evidence type="ECO:0000256" key="7">
    <source>
        <dbReference type="ARBA" id="ARBA00023080"/>
    </source>
</evidence>
<feature type="binding site" evidence="10">
    <location>
        <position position="70"/>
    </location>
    <ligand>
        <name>substrate</name>
    </ligand>
</feature>
<comment type="catalytic activity">
    <reaction evidence="8 10">
        <text>dITP + H2O = dIMP + diphosphate + H(+)</text>
        <dbReference type="Rhea" id="RHEA:28342"/>
        <dbReference type="ChEBI" id="CHEBI:15377"/>
        <dbReference type="ChEBI" id="CHEBI:15378"/>
        <dbReference type="ChEBI" id="CHEBI:33019"/>
        <dbReference type="ChEBI" id="CHEBI:61194"/>
        <dbReference type="ChEBI" id="CHEBI:61382"/>
        <dbReference type="EC" id="3.6.1.66"/>
    </reaction>
</comment>
<comment type="caution">
    <text evidence="12">The sequence shown here is derived from an EMBL/GenBank/DDBJ whole genome shotgun (WGS) entry which is preliminary data.</text>
</comment>
<reference evidence="12" key="1">
    <citation type="submission" date="2020-08" db="EMBL/GenBank/DDBJ databases">
        <title>Genome public.</title>
        <authorList>
            <person name="Liu C."/>
            <person name="Sun Q."/>
        </authorList>
    </citation>
    <scope>NUCLEOTIDE SEQUENCE</scope>
    <source>
        <strain evidence="12">NSJ-64</strain>
    </source>
</reference>
<dbReference type="GO" id="GO:0000166">
    <property type="term" value="F:nucleotide binding"/>
    <property type="evidence" value="ECO:0007669"/>
    <property type="project" value="UniProtKB-KW"/>
</dbReference>
<dbReference type="GO" id="GO:0005829">
    <property type="term" value="C:cytosol"/>
    <property type="evidence" value="ECO:0007669"/>
    <property type="project" value="TreeGrafter"/>
</dbReference>
<evidence type="ECO:0000256" key="3">
    <source>
        <dbReference type="ARBA" id="ARBA00022723"/>
    </source>
</evidence>
<evidence type="ECO:0000313" key="12">
    <source>
        <dbReference type="EMBL" id="MBC8584375.1"/>
    </source>
</evidence>
<dbReference type="GO" id="GO:0009146">
    <property type="term" value="P:purine nucleoside triphosphate catabolic process"/>
    <property type="evidence" value="ECO:0007669"/>
    <property type="project" value="UniProtKB-UniRule"/>
</dbReference>
<dbReference type="FunFam" id="3.90.950.10:FF:000001">
    <property type="entry name" value="dITP/XTP pyrophosphatase"/>
    <property type="match status" value="1"/>
</dbReference>
<dbReference type="InterPro" id="IPR002637">
    <property type="entry name" value="RdgB/HAM1"/>
</dbReference>
<keyword evidence="13" id="KW-1185">Reference proteome</keyword>
<comment type="similarity">
    <text evidence="1 10 11">Belongs to the HAM1 NTPase family.</text>
</comment>
<proteinExistence type="inferred from homology"/>
<dbReference type="GO" id="GO:0009117">
    <property type="term" value="P:nucleotide metabolic process"/>
    <property type="evidence" value="ECO:0007669"/>
    <property type="project" value="UniProtKB-KW"/>
</dbReference>
<comment type="cofactor">
    <cofactor evidence="10">
        <name>Mg(2+)</name>
        <dbReference type="ChEBI" id="CHEBI:18420"/>
    </cofactor>
    <text evidence="10">Binds 1 Mg(2+) ion per subunit.</text>
</comment>
<feature type="active site" description="Proton acceptor" evidence="10">
    <location>
        <position position="69"/>
    </location>
</feature>
<dbReference type="Pfam" id="PF01725">
    <property type="entry name" value="Ham1p_like"/>
    <property type="match status" value="1"/>
</dbReference>
<dbReference type="InterPro" id="IPR029001">
    <property type="entry name" value="ITPase-like_fam"/>
</dbReference>
<dbReference type="InterPro" id="IPR020922">
    <property type="entry name" value="dITP/XTP_pyrophosphatase"/>
</dbReference>
<protein>
    <recommendedName>
        <fullName evidence="10">dITP/XTP pyrophosphatase</fullName>
        <ecNumber evidence="10">3.6.1.66</ecNumber>
    </recommendedName>
    <alternativeName>
        <fullName evidence="10">Non-canonical purine NTP pyrophosphatase</fullName>
    </alternativeName>
    <alternativeName>
        <fullName evidence="10">Non-standard purine NTP pyrophosphatase</fullName>
    </alternativeName>
    <alternativeName>
        <fullName evidence="10">Nucleoside-triphosphate diphosphatase</fullName>
    </alternativeName>
    <alternativeName>
        <fullName evidence="10">Nucleoside-triphosphate pyrophosphatase</fullName>
        <shortName evidence="10">NTPase</shortName>
    </alternativeName>
</protein>
<evidence type="ECO:0000313" key="13">
    <source>
        <dbReference type="Proteomes" id="UP000623678"/>
    </source>
</evidence>
<evidence type="ECO:0000256" key="4">
    <source>
        <dbReference type="ARBA" id="ARBA00022741"/>
    </source>
</evidence>
<evidence type="ECO:0000256" key="5">
    <source>
        <dbReference type="ARBA" id="ARBA00022801"/>
    </source>
</evidence>
<evidence type="ECO:0000256" key="9">
    <source>
        <dbReference type="ARBA" id="ARBA00052017"/>
    </source>
</evidence>
<dbReference type="HAMAP" id="MF_01405">
    <property type="entry name" value="Non_canon_purine_NTPase"/>
    <property type="match status" value="1"/>
</dbReference>
<dbReference type="GO" id="GO:0035870">
    <property type="term" value="F:dITP diphosphatase activity"/>
    <property type="evidence" value="ECO:0007669"/>
    <property type="project" value="UniProtKB-UniRule"/>
</dbReference>
<feature type="binding site" evidence="10">
    <location>
        <position position="69"/>
    </location>
    <ligand>
        <name>Mg(2+)</name>
        <dbReference type="ChEBI" id="CHEBI:18420"/>
    </ligand>
</feature>
<feature type="binding site" evidence="10">
    <location>
        <begin position="7"/>
        <end position="12"/>
    </location>
    <ligand>
        <name>substrate</name>
    </ligand>
</feature>
<dbReference type="Proteomes" id="UP000623678">
    <property type="component" value="Unassembled WGS sequence"/>
</dbReference>
<name>A0A926EL48_9FIRM</name>
<sequence length="194" mass="21470">MKVVAATGNKGKIREFTRIFAPFGIEVISQSQVCPELEVEENGTTFEENSFLKANAVHQHTKTAVVADDSGLCVDALGGAPGVYSARYAGEDTPYPEKIRLLLEELKDIPDEKRTARFVAHICFIDENSNRIDVEGVCEGNIGYEPKGENGFGYDPIFMVGEKSFSELSDEEKDQCSHRGKALRELTKRLGQHL</sequence>
<evidence type="ECO:0000256" key="8">
    <source>
        <dbReference type="ARBA" id="ARBA00051875"/>
    </source>
</evidence>
<dbReference type="GO" id="GO:0046872">
    <property type="term" value="F:metal ion binding"/>
    <property type="evidence" value="ECO:0007669"/>
    <property type="project" value="UniProtKB-KW"/>
</dbReference>